<feature type="region of interest" description="Disordered" evidence="1">
    <location>
        <begin position="34"/>
        <end position="71"/>
    </location>
</feature>
<evidence type="ECO:0000313" key="2">
    <source>
        <dbReference type="EMBL" id="KAL0157318.1"/>
    </source>
</evidence>
<dbReference type="AlphaFoldDB" id="A0ABD0N6U1"/>
<keyword evidence="3" id="KW-1185">Reference proteome</keyword>
<sequence>EKLCAFCYCGEKSLLGQGELKLFGPTPGYVPLHIRNRRGSSEKDDDYHDDENDFDDNDNNRSPGHRGSGLK</sequence>
<feature type="non-terminal residue" evidence="2">
    <location>
        <position position="1"/>
    </location>
</feature>
<reference evidence="2 3" key="1">
    <citation type="submission" date="2024-05" db="EMBL/GenBank/DDBJ databases">
        <title>Genome sequencing and assembly of Indian major carp, Cirrhinus mrigala (Hamilton, 1822).</title>
        <authorList>
            <person name="Mohindra V."/>
            <person name="Chowdhury L.M."/>
            <person name="Lal K."/>
            <person name="Jena J.K."/>
        </authorList>
    </citation>
    <scope>NUCLEOTIDE SEQUENCE [LARGE SCALE GENOMIC DNA]</scope>
    <source>
        <strain evidence="2">CM1030</strain>
        <tissue evidence="2">Blood</tissue>
    </source>
</reference>
<evidence type="ECO:0000313" key="3">
    <source>
        <dbReference type="Proteomes" id="UP001529510"/>
    </source>
</evidence>
<proteinExistence type="predicted"/>
<dbReference type="Proteomes" id="UP001529510">
    <property type="component" value="Unassembled WGS sequence"/>
</dbReference>
<comment type="caution">
    <text evidence="2">The sequence shown here is derived from an EMBL/GenBank/DDBJ whole genome shotgun (WGS) entry which is preliminary data.</text>
</comment>
<dbReference type="EMBL" id="JAMKFB020000024">
    <property type="protein sequence ID" value="KAL0157318.1"/>
    <property type="molecule type" value="Genomic_DNA"/>
</dbReference>
<protein>
    <submittedName>
        <fullName evidence="2">Uncharacterized protein</fullName>
    </submittedName>
</protein>
<gene>
    <name evidence="2" type="ORF">M9458_048564</name>
</gene>
<accession>A0ABD0N6U1</accession>
<evidence type="ECO:0000256" key="1">
    <source>
        <dbReference type="SAM" id="MobiDB-lite"/>
    </source>
</evidence>
<name>A0ABD0N6U1_CIRMR</name>
<organism evidence="2 3">
    <name type="scientific">Cirrhinus mrigala</name>
    <name type="common">Mrigala</name>
    <dbReference type="NCBI Taxonomy" id="683832"/>
    <lineage>
        <taxon>Eukaryota</taxon>
        <taxon>Metazoa</taxon>
        <taxon>Chordata</taxon>
        <taxon>Craniata</taxon>
        <taxon>Vertebrata</taxon>
        <taxon>Euteleostomi</taxon>
        <taxon>Actinopterygii</taxon>
        <taxon>Neopterygii</taxon>
        <taxon>Teleostei</taxon>
        <taxon>Ostariophysi</taxon>
        <taxon>Cypriniformes</taxon>
        <taxon>Cyprinidae</taxon>
        <taxon>Labeoninae</taxon>
        <taxon>Labeonini</taxon>
        <taxon>Cirrhinus</taxon>
    </lineage>
</organism>
<feature type="non-terminal residue" evidence="2">
    <location>
        <position position="71"/>
    </location>
</feature>
<feature type="compositionally biased region" description="Acidic residues" evidence="1">
    <location>
        <begin position="47"/>
        <end position="57"/>
    </location>
</feature>